<dbReference type="FunFam" id="1.10.510.10:FF:000870">
    <property type="entry name" value="OSJNBa0016N04.16-like protein"/>
    <property type="match status" value="1"/>
</dbReference>
<dbReference type="PROSITE" id="PS00107">
    <property type="entry name" value="PROTEIN_KINASE_ATP"/>
    <property type="match status" value="2"/>
</dbReference>
<dbReference type="Pfam" id="PF00069">
    <property type="entry name" value="Pkinase"/>
    <property type="match status" value="2"/>
</dbReference>
<proteinExistence type="predicted"/>
<evidence type="ECO:0000313" key="9">
    <source>
        <dbReference type="Proteomes" id="UP001497457"/>
    </source>
</evidence>
<evidence type="ECO:0000256" key="5">
    <source>
        <dbReference type="ARBA" id="ARBA00022840"/>
    </source>
</evidence>
<dbReference type="Gene3D" id="3.30.200.20">
    <property type="entry name" value="Phosphorylase Kinase, domain 1"/>
    <property type="match status" value="1"/>
</dbReference>
<dbReference type="GO" id="GO:0004674">
    <property type="term" value="F:protein serine/threonine kinase activity"/>
    <property type="evidence" value="ECO:0007669"/>
    <property type="project" value="UniProtKB-KW"/>
</dbReference>
<dbReference type="Proteomes" id="UP001497457">
    <property type="component" value="Chromosome 15b"/>
</dbReference>
<feature type="domain" description="Protein kinase" evidence="7">
    <location>
        <begin position="38"/>
        <end position="322"/>
    </location>
</feature>
<dbReference type="InterPro" id="IPR000719">
    <property type="entry name" value="Prot_kinase_dom"/>
</dbReference>
<dbReference type="GO" id="GO:1902065">
    <property type="term" value="P:response to L-glutamate"/>
    <property type="evidence" value="ECO:0007669"/>
    <property type="project" value="UniProtKB-ARBA"/>
</dbReference>
<dbReference type="AlphaFoldDB" id="A0ABC8Y2Z2"/>
<keyword evidence="4" id="KW-0418">Kinase</keyword>
<dbReference type="InterPro" id="IPR017441">
    <property type="entry name" value="Protein_kinase_ATP_BS"/>
</dbReference>
<dbReference type="Gene3D" id="1.10.510.10">
    <property type="entry name" value="Transferase(Phosphotransferase) domain 1"/>
    <property type="match status" value="2"/>
</dbReference>
<feature type="binding site" evidence="6">
    <location>
        <position position="449"/>
    </location>
    <ligand>
        <name>ATP</name>
        <dbReference type="ChEBI" id="CHEBI:30616"/>
    </ligand>
</feature>
<reference evidence="8" key="1">
    <citation type="submission" date="2024-10" db="EMBL/GenBank/DDBJ databases">
        <authorList>
            <person name="Ryan C."/>
        </authorList>
    </citation>
    <scope>NUCLEOTIDE SEQUENCE [LARGE SCALE GENOMIC DNA]</scope>
</reference>
<organism evidence="8 9">
    <name type="scientific">Urochloa decumbens</name>
    <dbReference type="NCBI Taxonomy" id="240449"/>
    <lineage>
        <taxon>Eukaryota</taxon>
        <taxon>Viridiplantae</taxon>
        <taxon>Streptophyta</taxon>
        <taxon>Embryophyta</taxon>
        <taxon>Tracheophyta</taxon>
        <taxon>Spermatophyta</taxon>
        <taxon>Magnoliopsida</taxon>
        <taxon>Liliopsida</taxon>
        <taxon>Poales</taxon>
        <taxon>Poaceae</taxon>
        <taxon>PACMAD clade</taxon>
        <taxon>Panicoideae</taxon>
        <taxon>Panicodae</taxon>
        <taxon>Paniceae</taxon>
        <taxon>Melinidinae</taxon>
        <taxon>Urochloa</taxon>
    </lineage>
</organism>
<evidence type="ECO:0000256" key="2">
    <source>
        <dbReference type="ARBA" id="ARBA00022679"/>
    </source>
</evidence>
<protein>
    <recommendedName>
        <fullName evidence="7">Protein kinase domain-containing protein</fullName>
    </recommendedName>
</protein>
<dbReference type="SUPFAM" id="SSF56112">
    <property type="entry name" value="Protein kinase-like (PK-like)"/>
    <property type="match status" value="2"/>
</dbReference>
<sequence>MDDEVSAAHNVLEHMLLDESAKPTRLPLSLLETITNNFSNEREIGRGGFAVVYKGMLGNGTVAVKKLSKTLDMHEKKFGEEVRCLLKVRHKNIVRFLGYCADTQGEMVDYEGKFVMADVRNRLLCFEFVPNGSLHDYITGRAINVTCEDASCGLEWRVRYQMIKGICEGLCYLHENHIVHLDLKPSNILLDDNMVPKIADFGLSRCFDENQSKDITSKLIGSIGYLAPEFYNRQITFDLDIYSLGVIVIELLTGRKGYSTVDKIIGSWRNRLEISQKGTLLQQVRTCAEIGIMCIDPNPANRPIIHHIIKSFKELGSTEEFVEDGGSSSLVQVLTLNNLAPPPARLPFAVEESALTLRPSPSLDLGADRVSGSMEVDELSHNLRLSGFEGFAIPLAAWEVPKSWSNSNLPDEKLQWRCKPWVRGRLLGSGSMGMVFEAISAEGAVFAVKEVSFFDQRVDQRGSNTQQSILALEQEIALLSQFEHENIVQYYGTDKEESKLSIFIELVTQGSLSSLYQKYKLRESQVSTYTRQIINGLIYLHKRNVVHRYIKCAKILIHANGSVKLADYGLAKEFQMSNINMLRSCKGSVYWMAPEVINPKKMYGPPADIWSLGCTVLEMLTQQIPFPNVEWANAFFMIGRGEQPPIPNYLSKEAQDFIGQCVRVHPENRPSASQLLEHPFVNRPVPASFKSSSPSAERNWYR</sequence>
<accession>A0ABC8Y2Z2</accession>
<feature type="domain" description="Protein kinase" evidence="7">
    <location>
        <begin position="421"/>
        <end position="681"/>
    </location>
</feature>
<name>A0ABC8Y2Z2_9POAL</name>
<dbReference type="PROSITE" id="PS50011">
    <property type="entry name" value="PROTEIN_KINASE_DOM"/>
    <property type="match status" value="2"/>
</dbReference>
<keyword evidence="1" id="KW-0723">Serine/threonine-protein kinase</keyword>
<evidence type="ECO:0000256" key="1">
    <source>
        <dbReference type="ARBA" id="ARBA00022527"/>
    </source>
</evidence>
<dbReference type="InterPro" id="IPR008271">
    <property type="entry name" value="Ser/Thr_kinase_AS"/>
</dbReference>
<dbReference type="PANTHER" id="PTHR45707:SF69">
    <property type="entry name" value="CALCIUM-DEPENDENT LIPID-BINDING (CALB DOMAIN) PLANT PHOSPHORIBOSYLTRANSFERASE FAMILY PROTEIN"/>
    <property type="match status" value="1"/>
</dbReference>
<dbReference type="InterPro" id="IPR011009">
    <property type="entry name" value="Kinase-like_dom_sf"/>
</dbReference>
<evidence type="ECO:0000256" key="4">
    <source>
        <dbReference type="ARBA" id="ARBA00022777"/>
    </source>
</evidence>
<keyword evidence="9" id="KW-1185">Reference proteome</keyword>
<dbReference type="FunFam" id="1.10.510.10:FF:000359">
    <property type="entry name" value="Mitogen-activated protein kinase 1, putative, expressed"/>
    <property type="match status" value="1"/>
</dbReference>
<evidence type="ECO:0000259" key="7">
    <source>
        <dbReference type="PROSITE" id="PS50011"/>
    </source>
</evidence>
<evidence type="ECO:0000313" key="8">
    <source>
        <dbReference type="EMBL" id="CAL4935478.1"/>
    </source>
</evidence>
<dbReference type="EMBL" id="OZ075125">
    <property type="protein sequence ID" value="CAL4935478.1"/>
    <property type="molecule type" value="Genomic_DNA"/>
</dbReference>
<evidence type="ECO:0000256" key="3">
    <source>
        <dbReference type="ARBA" id="ARBA00022741"/>
    </source>
</evidence>
<dbReference type="PANTHER" id="PTHR45707">
    <property type="entry name" value="C2 CALCIUM/LIPID-BINDING PLANT PHOSPHORIBOSYLTRANSFERASE FAMILY PROTEIN"/>
    <property type="match status" value="1"/>
</dbReference>
<keyword evidence="3 6" id="KW-0547">Nucleotide-binding</keyword>
<dbReference type="GO" id="GO:0005524">
    <property type="term" value="F:ATP binding"/>
    <property type="evidence" value="ECO:0007669"/>
    <property type="project" value="UniProtKB-UniRule"/>
</dbReference>
<dbReference type="FunFam" id="3.30.200.20:FF:000465">
    <property type="entry name" value="Cysteine-rich receptor-like protein kinase 6"/>
    <property type="match status" value="1"/>
</dbReference>
<feature type="binding site" evidence="6">
    <location>
        <position position="66"/>
    </location>
    <ligand>
        <name>ATP</name>
        <dbReference type="ChEBI" id="CHEBI:30616"/>
    </ligand>
</feature>
<keyword evidence="2" id="KW-0808">Transferase</keyword>
<dbReference type="PROSITE" id="PS00108">
    <property type="entry name" value="PROTEIN_KINASE_ST"/>
    <property type="match status" value="1"/>
</dbReference>
<dbReference type="SMART" id="SM00220">
    <property type="entry name" value="S_TKc"/>
    <property type="match status" value="2"/>
</dbReference>
<keyword evidence="5 6" id="KW-0067">ATP-binding</keyword>
<evidence type="ECO:0000256" key="6">
    <source>
        <dbReference type="PROSITE-ProRule" id="PRU10141"/>
    </source>
</evidence>
<gene>
    <name evidence="8" type="ORF">URODEC1_LOCUS29302</name>
</gene>